<gene>
    <name evidence="1" type="ORF">JX265_010238</name>
</gene>
<accession>A0A9Q0AKJ8</accession>
<sequence length="142" mass="15536">MKSSTPVQFAVGKSTPARSCSSQAVITAKFASRDGKITSAVSSQVVFPAPFGPRHEALLHARGEFLRSYPGKARMLCIHCWLRSVVVVSWCHEGQDRSLAGRRAKAYRGSWPRETDLDDDEVASGWAPKMFIIKGSSPEEGL</sequence>
<comment type="caution">
    <text evidence="1">The sequence shown here is derived from an EMBL/GenBank/DDBJ whole genome shotgun (WGS) entry which is preliminary data.</text>
</comment>
<keyword evidence="2" id="KW-1185">Reference proteome</keyword>
<name>A0A9Q0AKJ8_9PEZI</name>
<dbReference type="Proteomes" id="UP000829685">
    <property type="component" value="Unassembled WGS sequence"/>
</dbReference>
<organism evidence="1 2">
    <name type="scientific">Neoarthrinium moseri</name>
    <dbReference type="NCBI Taxonomy" id="1658444"/>
    <lineage>
        <taxon>Eukaryota</taxon>
        <taxon>Fungi</taxon>
        <taxon>Dikarya</taxon>
        <taxon>Ascomycota</taxon>
        <taxon>Pezizomycotina</taxon>
        <taxon>Sordariomycetes</taxon>
        <taxon>Xylariomycetidae</taxon>
        <taxon>Amphisphaeriales</taxon>
        <taxon>Apiosporaceae</taxon>
        <taxon>Neoarthrinium</taxon>
    </lineage>
</organism>
<evidence type="ECO:0000313" key="2">
    <source>
        <dbReference type="Proteomes" id="UP000829685"/>
    </source>
</evidence>
<evidence type="ECO:0000313" key="1">
    <source>
        <dbReference type="EMBL" id="KAI1859789.1"/>
    </source>
</evidence>
<dbReference type="EMBL" id="JAFIMR010000033">
    <property type="protein sequence ID" value="KAI1859789.1"/>
    <property type="molecule type" value="Genomic_DNA"/>
</dbReference>
<reference evidence="1" key="1">
    <citation type="submission" date="2021-03" db="EMBL/GenBank/DDBJ databases">
        <title>Revisited historic fungal species revealed as producer of novel bioactive compounds through whole genome sequencing and comparative genomics.</title>
        <authorList>
            <person name="Vignolle G.A."/>
            <person name="Hochenegger N."/>
            <person name="Mach R.L."/>
            <person name="Mach-Aigner A.R."/>
            <person name="Javad Rahimi M."/>
            <person name="Salim K.A."/>
            <person name="Chan C.M."/>
            <person name="Lim L.B.L."/>
            <person name="Cai F."/>
            <person name="Druzhinina I.S."/>
            <person name="U'Ren J.M."/>
            <person name="Derntl C."/>
        </authorList>
    </citation>
    <scope>NUCLEOTIDE SEQUENCE</scope>
    <source>
        <strain evidence="1">TUCIM 5799</strain>
    </source>
</reference>
<dbReference type="AlphaFoldDB" id="A0A9Q0AKJ8"/>
<protein>
    <submittedName>
        <fullName evidence="1">Uncharacterized protein</fullName>
    </submittedName>
</protein>
<proteinExistence type="predicted"/>